<evidence type="ECO:0000313" key="9">
    <source>
        <dbReference type="Proteomes" id="UP000245081"/>
    </source>
</evidence>
<dbReference type="Gene3D" id="1.10.150.130">
    <property type="match status" value="1"/>
</dbReference>
<evidence type="ECO:0000256" key="2">
    <source>
        <dbReference type="ARBA" id="ARBA00022908"/>
    </source>
</evidence>
<proteinExistence type="inferred from homology"/>
<dbReference type="OrthoDB" id="8610787at2"/>
<evidence type="ECO:0000259" key="6">
    <source>
        <dbReference type="PROSITE" id="PS51898"/>
    </source>
</evidence>
<dbReference type="InterPro" id="IPR013762">
    <property type="entry name" value="Integrase-like_cat_sf"/>
</dbReference>
<protein>
    <submittedName>
        <fullName evidence="8">Tyrosine recombinase XerD</fullName>
    </submittedName>
</protein>
<dbReference type="PANTHER" id="PTHR30349">
    <property type="entry name" value="PHAGE INTEGRASE-RELATED"/>
    <property type="match status" value="1"/>
</dbReference>
<gene>
    <name evidence="8" type="ORF">NMK_2093</name>
</gene>
<reference evidence="8 9" key="1">
    <citation type="journal article" date="2018" name="Environ. Microbiol.">
        <title>Isolation and genomic characterization of Novimethylophilus kurashikiensis gen. nov. sp. nov., a new lanthanide-dependent methylotrophic species of Methylophilaceae.</title>
        <authorList>
            <person name="Lv H."/>
            <person name="Sahin N."/>
            <person name="Tani A."/>
        </authorList>
    </citation>
    <scope>NUCLEOTIDE SEQUENCE [LARGE SCALE GENOMIC DNA]</scope>
    <source>
        <strain evidence="8 9">La2-4</strain>
    </source>
</reference>
<dbReference type="InterPro" id="IPR002104">
    <property type="entry name" value="Integrase_catalytic"/>
</dbReference>
<keyword evidence="3 5" id="KW-0238">DNA-binding</keyword>
<keyword evidence="2" id="KW-0229">DNA integration</keyword>
<dbReference type="EMBL" id="BDOQ01000008">
    <property type="protein sequence ID" value="GBG14494.1"/>
    <property type="molecule type" value="Genomic_DNA"/>
</dbReference>
<dbReference type="InterPro" id="IPR044068">
    <property type="entry name" value="CB"/>
</dbReference>
<accession>A0A2R5FCX5</accession>
<dbReference type="RefSeq" id="WP_109015688.1">
    <property type="nucleotide sequence ID" value="NZ_BDOQ01000008.1"/>
</dbReference>
<dbReference type="InterPro" id="IPR022169">
    <property type="entry name" value="DUF3701"/>
</dbReference>
<dbReference type="InterPro" id="IPR011010">
    <property type="entry name" value="DNA_brk_join_enz"/>
</dbReference>
<name>A0A2R5FCX5_9PROT</name>
<dbReference type="AlphaFoldDB" id="A0A2R5FCX5"/>
<comment type="similarity">
    <text evidence="1">Belongs to the 'phage' integrase family.</text>
</comment>
<dbReference type="InterPro" id="IPR010998">
    <property type="entry name" value="Integrase_recombinase_N"/>
</dbReference>
<comment type="caution">
    <text evidence="8">The sequence shown here is derived from an EMBL/GenBank/DDBJ whole genome shotgun (WGS) entry which is preliminary data.</text>
</comment>
<dbReference type="GO" id="GO:0015074">
    <property type="term" value="P:DNA integration"/>
    <property type="evidence" value="ECO:0007669"/>
    <property type="project" value="UniProtKB-KW"/>
</dbReference>
<dbReference type="Pfam" id="PF12482">
    <property type="entry name" value="DUF3701"/>
    <property type="match status" value="1"/>
</dbReference>
<dbReference type="GO" id="GO:0006310">
    <property type="term" value="P:DNA recombination"/>
    <property type="evidence" value="ECO:0007669"/>
    <property type="project" value="UniProtKB-KW"/>
</dbReference>
<dbReference type="Proteomes" id="UP000245081">
    <property type="component" value="Unassembled WGS sequence"/>
</dbReference>
<evidence type="ECO:0000256" key="1">
    <source>
        <dbReference type="ARBA" id="ARBA00008857"/>
    </source>
</evidence>
<keyword evidence="9" id="KW-1185">Reference proteome</keyword>
<dbReference type="PROSITE" id="PS51900">
    <property type="entry name" value="CB"/>
    <property type="match status" value="1"/>
</dbReference>
<evidence type="ECO:0000256" key="3">
    <source>
        <dbReference type="ARBA" id="ARBA00023125"/>
    </source>
</evidence>
<feature type="domain" description="Core-binding (CB)" evidence="7">
    <location>
        <begin position="231"/>
        <end position="336"/>
    </location>
</feature>
<evidence type="ECO:0000256" key="5">
    <source>
        <dbReference type="PROSITE-ProRule" id="PRU01248"/>
    </source>
</evidence>
<dbReference type="SUPFAM" id="SSF56349">
    <property type="entry name" value="DNA breaking-rejoining enzymes"/>
    <property type="match status" value="1"/>
</dbReference>
<feature type="domain" description="Tyr recombinase" evidence="6">
    <location>
        <begin position="380"/>
        <end position="603"/>
    </location>
</feature>
<dbReference type="GO" id="GO:0003677">
    <property type="term" value="F:DNA binding"/>
    <property type="evidence" value="ECO:0007669"/>
    <property type="project" value="UniProtKB-UniRule"/>
</dbReference>
<dbReference type="InterPro" id="IPR050090">
    <property type="entry name" value="Tyrosine_recombinase_XerCD"/>
</dbReference>
<dbReference type="Pfam" id="PF00589">
    <property type="entry name" value="Phage_integrase"/>
    <property type="match status" value="1"/>
</dbReference>
<dbReference type="Gene3D" id="1.10.443.10">
    <property type="entry name" value="Intergrase catalytic core"/>
    <property type="match status" value="1"/>
</dbReference>
<evidence type="ECO:0000259" key="7">
    <source>
        <dbReference type="PROSITE" id="PS51900"/>
    </source>
</evidence>
<evidence type="ECO:0000256" key="4">
    <source>
        <dbReference type="ARBA" id="ARBA00023172"/>
    </source>
</evidence>
<dbReference type="PANTHER" id="PTHR30349:SF41">
    <property type="entry name" value="INTEGRASE_RECOMBINASE PROTEIN MJ0367-RELATED"/>
    <property type="match status" value="1"/>
</dbReference>
<keyword evidence="4" id="KW-0233">DNA recombination</keyword>
<dbReference type="PROSITE" id="PS51898">
    <property type="entry name" value="TYR_RECOMBINASE"/>
    <property type="match status" value="1"/>
</dbReference>
<organism evidence="8 9">
    <name type="scientific">Novimethylophilus kurashikiensis</name>
    <dbReference type="NCBI Taxonomy" id="1825523"/>
    <lineage>
        <taxon>Bacteria</taxon>
        <taxon>Pseudomonadati</taxon>
        <taxon>Pseudomonadota</taxon>
        <taxon>Betaproteobacteria</taxon>
        <taxon>Nitrosomonadales</taxon>
        <taxon>Methylophilaceae</taxon>
        <taxon>Novimethylophilus</taxon>
    </lineage>
</organism>
<evidence type="ECO:0000313" key="8">
    <source>
        <dbReference type="EMBL" id="GBG14494.1"/>
    </source>
</evidence>
<sequence length="607" mass="68625">MAQNNDIAKPVRRYTRVDFAALRAFLNGVQLDLLVDRYYSEDDMLDRGWESARDVHSWLEVMSQDMADRALKTYPTIAGILADSRRSGRWSKPVIDFLTVNAEKDLSRPFPTDSISVWFKPRLADALKGVGLASLADLKRYIESAGLGWWRPIPRVGAGKARVIEHWLTQNSQFIGALTLEASLPAVTNQVTVGMDTGLPVPLERIGGITPTLNGSQGRNRNTSFCLISARNDLEAIQAYLYRFRGREKTLRSYRKELERFLLWCVLERRVAMSSVLTDECEAYKNFIADIPADWCGKNPQIPRLSQRWRPFAGQLQPESQRYAIQAIRTFFEWLVDVRYLLGNPWKTVADPSTIHREMPMQIEKALPQQLWEELANQGGLLDRVCDGEIFNAIRRPKTSSLPAQFRLARAAILLIGFTGIRREEAARATRNKLKPVPGRNLWQLTVVGKRNKERTVFFPPRVIDALKAHWLDRGHDFSDPHQELALIAPIVIAPTRSACAKHEVEGDDILSGRGFAPDSLGRLVKSSLLRLADDHEAPISPEERHLLRSVAPHALRHTFATVSTAKQMPPDVLQQLLGHASLTTTSIYVHAQRQRSLDEVAKLYKG</sequence>